<organism evidence="1 2">
    <name type="scientific">Popillia japonica</name>
    <name type="common">Japanese beetle</name>
    <dbReference type="NCBI Taxonomy" id="7064"/>
    <lineage>
        <taxon>Eukaryota</taxon>
        <taxon>Metazoa</taxon>
        <taxon>Ecdysozoa</taxon>
        <taxon>Arthropoda</taxon>
        <taxon>Hexapoda</taxon>
        <taxon>Insecta</taxon>
        <taxon>Pterygota</taxon>
        <taxon>Neoptera</taxon>
        <taxon>Endopterygota</taxon>
        <taxon>Coleoptera</taxon>
        <taxon>Polyphaga</taxon>
        <taxon>Scarabaeiformia</taxon>
        <taxon>Scarabaeidae</taxon>
        <taxon>Rutelinae</taxon>
        <taxon>Popillia</taxon>
    </lineage>
</organism>
<sequence length="120" mass="13881">MKDRSNALGRSDHMLTIQSDEEINLLEEHFEKGSCMCESACITWLVVQRTRRKLGSLYNGNYLMSLELIAEFDPFLAKHIARYRNPGSGHTSYLSSTMCEEFIRLMGEKILKKILMDIFL</sequence>
<evidence type="ECO:0000313" key="1">
    <source>
        <dbReference type="EMBL" id="KAK9727604.1"/>
    </source>
</evidence>
<gene>
    <name evidence="1" type="ORF">QE152_g19065</name>
</gene>
<proteinExistence type="predicted"/>
<reference evidence="1 2" key="1">
    <citation type="journal article" date="2024" name="BMC Genomics">
        <title>De novo assembly and annotation of Popillia japonica's genome with initial clues to its potential as an invasive pest.</title>
        <authorList>
            <person name="Cucini C."/>
            <person name="Boschi S."/>
            <person name="Funari R."/>
            <person name="Cardaioli E."/>
            <person name="Iannotti N."/>
            <person name="Marturano G."/>
            <person name="Paoli F."/>
            <person name="Bruttini M."/>
            <person name="Carapelli A."/>
            <person name="Frati F."/>
            <person name="Nardi F."/>
        </authorList>
    </citation>
    <scope>NUCLEOTIDE SEQUENCE [LARGE SCALE GENOMIC DNA]</scope>
    <source>
        <strain evidence="1">DMR45628</strain>
    </source>
</reference>
<evidence type="ECO:0000313" key="2">
    <source>
        <dbReference type="Proteomes" id="UP001458880"/>
    </source>
</evidence>
<keyword evidence="2" id="KW-1185">Reference proteome</keyword>
<dbReference type="Proteomes" id="UP001458880">
    <property type="component" value="Unassembled WGS sequence"/>
</dbReference>
<accession>A0AAW1L4J3</accession>
<protein>
    <submittedName>
        <fullName evidence="1">Uncharacterized protein</fullName>
    </submittedName>
</protein>
<dbReference type="EMBL" id="JASPKY010000177">
    <property type="protein sequence ID" value="KAK9727604.1"/>
    <property type="molecule type" value="Genomic_DNA"/>
</dbReference>
<dbReference type="AlphaFoldDB" id="A0AAW1L4J3"/>
<name>A0AAW1L4J3_POPJA</name>
<comment type="caution">
    <text evidence="1">The sequence shown here is derived from an EMBL/GenBank/DDBJ whole genome shotgun (WGS) entry which is preliminary data.</text>
</comment>